<dbReference type="PANTHER" id="PTHR24198">
    <property type="entry name" value="ANKYRIN REPEAT AND PROTEIN KINASE DOMAIN-CONTAINING PROTEIN"/>
    <property type="match status" value="1"/>
</dbReference>
<evidence type="ECO:0000256" key="2">
    <source>
        <dbReference type="ARBA" id="ARBA00023043"/>
    </source>
</evidence>
<dbReference type="Pfam" id="PF12796">
    <property type="entry name" value="Ank_2"/>
    <property type="match status" value="2"/>
</dbReference>
<dbReference type="PROSITE" id="PS50297">
    <property type="entry name" value="ANK_REP_REGION"/>
    <property type="match status" value="2"/>
</dbReference>
<evidence type="ECO:0000256" key="1">
    <source>
        <dbReference type="ARBA" id="ARBA00022737"/>
    </source>
</evidence>
<keyword evidence="4" id="KW-1185">Reference proteome</keyword>
<dbReference type="EMBL" id="HG994584">
    <property type="protein sequence ID" value="CAF2952116.1"/>
    <property type="molecule type" value="Genomic_DNA"/>
</dbReference>
<keyword evidence="1" id="KW-0677">Repeat</keyword>
<dbReference type="PANTHER" id="PTHR24198:SF165">
    <property type="entry name" value="ANKYRIN REPEAT-CONTAINING PROTEIN-RELATED"/>
    <property type="match status" value="1"/>
</dbReference>
<proteinExistence type="predicted"/>
<dbReference type="SUPFAM" id="SSF48403">
    <property type="entry name" value="Ankyrin repeat"/>
    <property type="match status" value="1"/>
</dbReference>
<gene>
    <name evidence="3" type="ORF">LSAA_10131</name>
</gene>
<name>A0A7R8CZP5_LEPSM</name>
<evidence type="ECO:0000313" key="4">
    <source>
        <dbReference type="Proteomes" id="UP000675881"/>
    </source>
</evidence>
<protein>
    <submittedName>
        <fullName evidence="3">ANK</fullName>
    </submittedName>
</protein>
<dbReference type="OrthoDB" id="6343606at2759"/>
<organism evidence="3 4">
    <name type="scientific">Lepeophtheirus salmonis</name>
    <name type="common">Salmon louse</name>
    <name type="synonym">Caligus salmonis</name>
    <dbReference type="NCBI Taxonomy" id="72036"/>
    <lineage>
        <taxon>Eukaryota</taxon>
        <taxon>Metazoa</taxon>
        <taxon>Ecdysozoa</taxon>
        <taxon>Arthropoda</taxon>
        <taxon>Crustacea</taxon>
        <taxon>Multicrustacea</taxon>
        <taxon>Hexanauplia</taxon>
        <taxon>Copepoda</taxon>
        <taxon>Siphonostomatoida</taxon>
        <taxon>Caligidae</taxon>
        <taxon>Lepeophtheirus</taxon>
    </lineage>
</organism>
<reference evidence="3" key="1">
    <citation type="submission" date="2021-02" db="EMBL/GenBank/DDBJ databases">
        <authorList>
            <person name="Bekaert M."/>
        </authorList>
    </citation>
    <scope>NUCLEOTIDE SEQUENCE</scope>
    <source>
        <strain evidence="3">IoA-00</strain>
    </source>
</reference>
<dbReference type="PRINTS" id="PR01415">
    <property type="entry name" value="ANKYRIN"/>
</dbReference>
<evidence type="ECO:0000313" key="3">
    <source>
        <dbReference type="EMBL" id="CAF2952116.1"/>
    </source>
</evidence>
<dbReference type="InterPro" id="IPR002110">
    <property type="entry name" value="Ankyrin_rpt"/>
</dbReference>
<accession>A0A7R8CZP5</accession>
<keyword evidence="2" id="KW-0040">ANK repeat</keyword>
<dbReference type="SMART" id="SM00248">
    <property type="entry name" value="ANK"/>
    <property type="match status" value="6"/>
</dbReference>
<sequence length="386" mass="43511">MVSRRRSNRRREEKRKRGRAFNNEKKALAEISPHQVEWKEYNGELLEDPKRYFYTDANYGANRRPLISIAVETGNEKMVKVLCHHGFSVDEFDALGMTPLHLAVSIGNLSMAKTLLLHGAKPDSHSSVSSSSPLHLAAEKMGCTEHFSLLTKNCNLNIKIAILLQKGSNPLISSKSGETAFSLLCQYPAVTDVHIRNFVDNLVGGHKQRRHIINEMSGIGDRPIHMLIRSRTKAKVPAMKALINYGASIDIKNWSGYTPLALACVLKDTHAARLLLVSGSSLHEFDAYKRTPLEIAAEGKNYDLLGLLVRAGARLNLFVDDNSTWLKLPQATKDWIQGRSKVIRPLTYWARLSLIDYNRNCLKKIFPDELCLPETLNYYLNYLEEG</sequence>
<dbReference type="InterPro" id="IPR036770">
    <property type="entry name" value="Ankyrin_rpt-contain_sf"/>
</dbReference>
<dbReference type="AlphaFoldDB" id="A0A7R8CZP5"/>
<dbReference type="Gene3D" id="1.25.40.20">
    <property type="entry name" value="Ankyrin repeat-containing domain"/>
    <property type="match status" value="2"/>
</dbReference>
<dbReference type="Proteomes" id="UP000675881">
    <property type="component" value="Chromosome 5"/>
</dbReference>
<dbReference type="PROSITE" id="PS50088">
    <property type="entry name" value="ANK_REPEAT"/>
    <property type="match status" value="3"/>
</dbReference>